<keyword evidence="2" id="KW-1185">Reference proteome</keyword>
<dbReference type="RefSeq" id="XP_066637420.1">
    <property type="nucleotide sequence ID" value="XM_066772141.1"/>
</dbReference>
<dbReference type="SUPFAM" id="SSF48452">
    <property type="entry name" value="TPR-like"/>
    <property type="match status" value="1"/>
</dbReference>
<organism evidence="1 2">
    <name type="scientific">Diplodia seriata</name>
    <dbReference type="NCBI Taxonomy" id="420778"/>
    <lineage>
        <taxon>Eukaryota</taxon>
        <taxon>Fungi</taxon>
        <taxon>Dikarya</taxon>
        <taxon>Ascomycota</taxon>
        <taxon>Pezizomycotina</taxon>
        <taxon>Dothideomycetes</taxon>
        <taxon>Dothideomycetes incertae sedis</taxon>
        <taxon>Botryosphaeriales</taxon>
        <taxon>Botryosphaeriaceae</taxon>
        <taxon>Diplodia</taxon>
    </lineage>
</organism>
<dbReference type="EMBL" id="JAJVCZ030000001">
    <property type="protein sequence ID" value="KAL0264680.1"/>
    <property type="molecule type" value="Genomic_DNA"/>
</dbReference>
<sequence length="442" mass="50641">MEAEHKRQVSPLPSLVMLKWLKDSGLIRANPEKALALVAEMCKLGSRLDGPAAKKLCTDHLIDVHDLFFLARACLYPRNPPPARDLGKKIMLVASENGVNSATLYILSMAARQDERLGIQTARKAYNSVELALARKRLRDLVESKNPEAMVFQARRLAADGRRKEAIDMLNEAINKYGACTSQYEDADTLHQQYSSQFFQDIEDTRAKSPWSTLAELLIQEGRVGEADGAFRAAAEKHDDPRAFQGLATYVEKEYSARWVEYMTKAATSGSWTAMMRLGDFYSVSLEKIPLPLREEMWSLQERGDSVEWWYYYLDNEELARHGKPPGTKFIGADFWRGYSDPQIDSALHMVELNPRQALAMEWYEVAWRGQCFFSDERDDLINEAMQKIVSRVTLQQGSKKGAQISAKLRTRHRDLHHWTAEEASFERLLIEIQEWRKRIFG</sequence>
<gene>
    <name evidence="1" type="ORF">SLS55_000631</name>
</gene>
<reference evidence="1 2" key="1">
    <citation type="submission" date="2024-02" db="EMBL/GenBank/DDBJ databases">
        <title>De novo assembly and annotation of 12 fungi associated with fruit tree decline syndrome in Ontario, Canada.</title>
        <authorList>
            <person name="Sulman M."/>
            <person name="Ellouze W."/>
            <person name="Ilyukhin E."/>
        </authorList>
    </citation>
    <scope>NUCLEOTIDE SEQUENCE [LARGE SCALE GENOMIC DNA]</scope>
    <source>
        <strain evidence="1 2">FDS-637</strain>
    </source>
</reference>
<proteinExistence type="predicted"/>
<name>A0ABR3CVT9_9PEZI</name>
<comment type="caution">
    <text evidence="1">The sequence shown here is derived from an EMBL/GenBank/DDBJ whole genome shotgun (WGS) entry which is preliminary data.</text>
</comment>
<dbReference type="Gene3D" id="1.25.40.10">
    <property type="entry name" value="Tetratricopeptide repeat domain"/>
    <property type="match status" value="1"/>
</dbReference>
<accession>A0ABR3CVT9</accession>
<protein>
    <submittedName>
        <fullName evidence="1">Uncharacterized protein</fullName>
    </submittedName>
</protein>
<evidence type="ECO:0000313" key="2">
    <source>
        <dbReference type="Proteomes" id="UP001430584"/>
    </source>
</evidence>
<dbReference type="InterPro" id="IPR011990">
    <property type="entry name" value="TPR-like_helical_dom_sf"/>
</dbReference>
<evidence type="ECO:0000313" key="1">
    <source>
        <dbReference type="EMBL" id="KAL0264680.1"/>
    </source>
</evidence>
<dbReference type="Proteomes" id="UP001430584">
    <property type="component" value="Unassembled WGS sequence"/>
</dbReference>
<dbReference type="GeneID" id="92004716"/>